<dbReference type="PRINTS" id="PR00449">
    <property type="entry name" value="RASTRNSFRMNG"/>
</dbReference>
<dbReference type="EC" id="3.6.5.2" evidence="2"/>
<organism evidence="5 6">
    <name type="scientific">Macrostomum lignano</name>
    <dbReference type="NCBI Taxonomy" id="282301"/>
    <lineage>
        <taxon>Eukaryota</taxon>
        <taxon>Metazoa</taxon>
        <taxon>Spiralia</taxon>
        <taxon>Lophotrochozoa</taxon>
        <taxon>Platyhelminthes</taxon>
        <taxon>Rhabditophora</taxon>
        <taxon>Macrostomorpha</taxon>
        <taxon>Macrostomida</taxon>
        <taxon>Macrostomidae</taxon>
        <taxon>Macrostomum</taxon>
    </lineage>
</organism>
<dbReference type="SMART" id="SM00173">
    <property type="entry name" value="RAS"/>
    <property type="match status" value="1"/>
</dbReference>
<dbReference type="InterPro" id="IPR051065">
    <property type="entry name" value="Ras-related_GTPase"/>
</dbReference>
<dbReference type="InterPro" id="IPR001806">
    <property type="entry name" value="Small_GTPase"/>
</dbReference>
<dbReference type="PROSITE" id="PS51421">
    <property type="entry name" value="RAS"/>
    <property type="match status" value="1"/>
</dbReference>
<sequence>REEILEVDFNPSFKSVLYLFPRGSPLEGDDIGTESQVKRNVNLRLRVCAAASAEKSVRSTNQPVTAPGPGFTDATDAVRYMTKKFIESYQSSCDVIYRHQIVVQENPIDVEILDTSSYERRGFSGLSACLDWADCFLVIYDVTMLDSAPRTRLFLELIRSVRGSERLPIVLIGNKTDMAHRGHVDKADMEILSS</sequence>
<dbReference type="PANTHER" id="PTHR45704">
    <property type="entry name" value="RAS-LIKE FAMILY MEMBER 11"/>
    <property type="match status" value="1"/>
</dbReference>
<protein>
    <recommendedName>
        <fullName evidence="2">small monomeric GTPase</fullName>
        <ecNumber evidence="2">3.6.5.2</ecNumber>
    </recommendedName>
</protein>
<proteinExistence type="inferred from homology"/>
<dbReference type="PROSITE" id="PS51419">
    <property type="entry name" value="RAB"/>
    <property type="match status" value="1"/>
</dbReference>
<evidence type="ECO:0000313" key="6">
    <source>
        <dbReference type="WBParaSite" id="maker-uti_cns_0001415-snap-gene-0.6-mRNA-1"/>
    </source>
</evidence>
<evidence type="ECO:0000256" key="4">
    <source>
        <dbReference type="ARBA" id="ARBA00048098"/>
    </source>
</evidence>
<dbReference type="Gene3D" id="3.40.50.300">
    <property type="entry name" value="P-loop containing nucleotide triphosphate hydrolases"/>
    <property type="match status" value="1"/>
</dbReference>
<dbReference type="Pfam" id="PF00071">
    <property type="entry name" value="Ras"/>
    <property type="match status" value="1"/>
</dbReference>
<comment type="similarity">
    <text evidence="1">Belongs to the small GTPase superfamily. Ras family.</text>
</comment>
<dbReference type="GO" id="GO:0003925">
    <property type="term" value="F:G protein activity"/>
    <property type="evidence" value="ECO:0007669"/>
    <property type="project" value="UniProtKB-EC"/>
</dbReference>
<evidence type="ECO:0000313" key="5">
    <source>
        <dbReference type="Proteomes" id="UP000095280"/>
    </source>
</evidence>
<keyword evidence="3" id="KW-0378">Hydrolase</keyword>
<evidence type="ECO:0000256" key="2">
    <source>
        <dbReference type="ARBA" id="ARBA00011984"/>
    </source>
</evidence>
<accession>A0A1I8GB34</accession>
<comment type="catalytic activity">
    <reaction evidence="4">
        <text>GTP + H2O = GDP + phosphate + H(+)</text>
        <dbReference type="Rhea" id="RHEA:19669"/>
        <dbReference type="ChEBI" id="CHEBI:15377"/>
        <dbReference type="ChEBI" id="CHEBI:15378"/>
        <dbReference type="ChEBI" id="CHEBI:37565"/>
        <dbReference type="ChEBI" id="CHEBI:43474"/>
        <dbReference type="ChEBI" id="CHEBI:58189"/>
        <dbReference type="EC" id="3.6.5.2"/>
    </reaction>
</comment>
<dbReference type="GO" id="GO:0005525">
    <property type="term" value="F:GTP binding"/>
    <property type="evidence" value="ECO:0007669"/>
    <property type="project" value="InterPro"/>
</dbReference>
<keyword evidence="5" id="KW-1185">Reference proteome</keyword>
<dbReference type="Proteomes" id="UP000095280">
    <property type="component" value="Unplaced"/>
</dbReference>
<evidence type="ECO:0000256" key="1">
    <source>
        <dbReference type="ARBA" id="ARBA00008344"/>
    </source>
</evidence>
<dbReference type="SUPFAM" id="SSF52540">
    <property type="entry name" value="P-loop containing nucleoside triphosphate hydrolases"/>
    <property type="match status" value="1"/>
</dbReference>
<dbReference type="InterPro" id="IPR027417">
    <property type="entry name" value="P-loop_NTPase"/>
</dbReference>
<dbReference type="AlphaFoldDB" id="A0A1I8GB34"/>
<reference evidence="6" key="1">
    <citation type="submission" date="2016-11" db="UniProtKB">
        <authorList>
            <consortium name="WormBaseParasite"/>
        </authorList>
    </citation>
    <scope>IDENTIFICATION</scope>
</reference>
<dbReference type="WBParaSite" id="maker-uti_cns_0001415-snap-gene-0.6-mRNA-1">
    <property type="protein sequence ID" value="maker-uti_cns_0001415-snap-gene-0.6-mRNA-1"/>
    <property type="gene ID" value="maker-uti_cns_0001415-snap-gene-0.6"/>
</dbReference>
<evidence type="ECO:0000256" key="3">
    <source>
        <dbReference type="ARBA" id="ARBA00022801"/>
    </source>
</evidence>
<name>A0A1I8GB34_9PLAT</name>